<evidence type="ECO:0000256" key="1">
    <source>
        <dbReference type="SAM" id="MobiDB-lite"/>
    </source>
</evidence>
<sequence>MLRSLSQLSNEVPQPSASRGSTVKHPSSCNLSQLGGMQLHKLQPYATLQRSTPQSETSRCSLTRFCSEALLKLQRLAAQWCSSTSCSLARLSGEAPQAATARNSVAQLLKLHPGAAQWQAAACRGSEAKLLKPHPFAAQRRSSVCPEQLSSSTYSLAWLNGKALLELQPRAIQWHAVPRAASSYDSAVKLLKLQPRAAQWCSSSLQPHAPQPFAAQQ</sequence>
<dbReference type="AlphaFoldDB" id="A0A813J0J5"/>
<protein>
    <submittedName>
        <fullName evidence="2">Uncharacterized protein</fullName>
    </submittedName>
</protein>
<accession>A0A813J0J5</accession>
<evidence type="ECO:0000313" key="3">
    <source>
        <dbReference type="Proteomes" id="UP000626109"/>
    </source>
</evidence>
<dbReference type="EMBL" id="CAJNNW010021750">
    <property type="protein sequence ID" value="CAE8668417.1"/>
    <property type="molecule type" value="Genomic_DNA"/>
</dbReference>
<feature type="region of interest" description="Disordered" evidence="1">
    <location>
        <begin position="1"/>
        <end position="26"/>
    </location>
</feature>
<proteinExistence type="predicted"/>
<comment type="caution">
    <text evidence="2">The sequence shown here is derived from an EMBL/GenBank/DDBJ whole genome shotgun (WGS) entry which is preliminary data.</text>
</comment>
<organism evidence="2 3">
    <name type="scientific">Polarella glacialis</name>
    <name type="common">Dinoflagellate</name>
    <dbReference type="NCBI Taxonomy" id="89957"/>
    <lineage>
        <taxon>Eukaryota</taxon>
        <taxon>Sar</taxon>
        <taxon>Alveolata</taxon>
        <taxon>Dinophyceae</taxon>
        <taxon>Suessiales</taxon>
        <taxon>Suessiaceae</taxon>
        <taxon>Polarella</taxon>
    </lineage>
</organism>
<evidence type="ECO:0000313" key="2">
    <source>
        <dbReference type="EMBL" id="CAE8668417.1"/>
    </source>
</evidence>
<gene>
    <name evidence="2" type="ORF">PGLA2088_LOCUS16919</name>
</gene>
<dbReference type="Proteomes" id="UP000626109">
    <property type="component" value="Unassembled WGS sequence"/>
</dbReference>
<reference evidence="2" key="1">
    <citation type="submission" date="2021-02" db="EMBL/GenBank/DDBJ databases">
        <authorList>
            <person name="Dougan E. K."/>
            <person name="Rhodes N."/>
            <person name="Thang M."/>
            <person name="Chan C."/>
        </authorList>
    </citation>
    <scope>NUCLEOTIDE SEQUENCE</scope>
</reference>
<name>A0A813J0J5_POLGL</name>